<sequence>PHRTEKIKDFLHTARQKKDNVKIQVQCSKHFYTLVITDKK</sequence>
<dbReference type="GO" id="GO:0006412">
    <property type="term" value="P:translation"/>
    <property type="evidence" value="ECO:0007669"/>
    <property type="project" value="InterPro"/>
</dbReference>
<evidence type="ECO:0000313" key="7">
    <source>
        <dbReference type="EMBL" id="KAB0380750.1"/>
    </source>
</evidence>
<evidence type="ECO:0000313" key="8">
    <source>
        <dbReference type="Proteomes" id="UP000326062"/>
    </source>
</evidence>
<dbReference type="GO" id="GO:0005840">
    <property type="term" value="C:ribosome"/>
    <property type="evidence" value="ECO:0007669"/>
    <property type="project" value="UniProtKB-KW"/>
</dbReference>
<dbReference type="Proteomes" id="UP000326062">
    <property type="component" value="Chromosome 3"/>
</dbReference>
<evidence type="ECO:0000256" key="6">
    <source>
        <dbReference type="RuleBase" id="RU003445"/>
    </source>
</evidence>
<keyword evidence="3 6" id="KW-0687">Ribonucleoprotein</keyword>
<keyword evidence="8" id="KW-1185">Reference proteome</keyword>
<reference evidence="7 8" key="1">
    <citation type="submission" date="2019-06" db="EMBL/GenBank/DDBJ databases">
        <title>Discovery of a novel chromosome fission-fusion reversal in muntjac.</title>
        <authorList>
            <person name="Mudd A.B."/>
            <person name="Bredeson J.V."/>
            <person name="Baum R."/>
            <person name="Hockemeyer D."/>
            <person name="Rokhsar D.S."/>
        </authorList>
    </citation>
    <scope>NUCLEOTIDE SEQUENCE [LARGE SCALE GENOMIC DNA]</scope>
    <source>
        <strain evidence="7">UCam_UCB_Mr</strain>
        <tissue evidence="7">Fibroblast cell line</tissue>
    </source>
</reference>
<organism evidence="7 8">
    <name type="scientific">Muntiacus reevesi</name>
    <name type="common">Reeves' muntjac</name>
    <name type="synonym">Cervus reevesi</name>
    <dbReference type="NCBI Taxonomy" id="9886"/>
    <lineage>
        <taxon>Eukaryota</taxon>
        <taxon>Metazoa</taxon>
        <taxon>Chordata</taxon>
        <taxon>Craniata</taxon>
        <taxon>Vertebrata</taxon>
        <taxon>Euteleostomi</taxon>
        <taxon>Mammalia</taxon>
        <taxon>Eutheria</taxon>
        <taxon>Laurasiatheria</taxon>
        <taxon>Artiodactyla</taxon>
        <taxon>Ruminantia</taxon>
        <taxon>Pecora</taxon>
        <taxon>Cervidae</taxon>
        <taxon>Muntiacinae</taxon>
        <taxon>Muntiacus</taxon>
    </lineage>
</organism>
<proteinExistence type="inferred from homology"/>
<comment type="caution">
    <text evidence="7">The sequence shown here is derived from an EMBL/GenBank/DDBJ whole genome shotgun (WGS) entry which is preliminary data.</text>
</comment>
<dbReference type="Gene3D" id="3.30.720.90">
    <property type="match status" value="1"/>
</dbReference>
<keyword evidence="2 6" id="KW-0689">Ribosomal protein</keyword>
<protein>
    <recommendedName>
        <fullName evidence="4">Large ribosomal subunit protein eL38</fullName>
    </recommendedName>
    <alternativeName>
        <fullName evidence="5">60S ribosomal protein L38</fullName>
    </alternativeName>
</protein>
<dbReference type="InterPro" id="IPR002675">
    <property type="entry name" value="Ribosomal_eL38"/>
</dbReference>
<evidence type="ECO:0000256" key="3">
    <source>
        <dbReference type="ARBA" id="ARBA00023274"/>
    </source>
</evidence>
<dbReference type="AlphaFoldDB" id="A0A5J5MKP8"/>
<comment type="similarity">
    <text evidence="1 6">Belongs to the eukaryotic ribosomal protein eL38 family.</text>
</comment>
<gene>
    <name evidence="7" type="ORF">FD755_008534</name>
</gene>
<dbReference type="GO" id="GO:0003735">
    <property type="term" value="F:structural constituent of ribosome"/>
    <property type="evidence" value="ECO:0007669"/>
    <property type="project" value="InterPro"/>
</dbReference>
<accession>A0A5J5MKP8</accession>
<feature type="non-terminal residue" evidence="7">
    <location>
        <position position="1"/>
    </location>
</feature>
<evidence type="ECO:0000256" key="4">
    <source>
        <dbReference type="ARBA" id="ARBA00035235"/>
    </source>
</evidence>
<evidence type="ECO:0000256" key="1">
    <source>
        <dbReference type="ARBA" id="ARBA00007803"/>
    </source>
</evidence>
<dbReference type="GO" id="GO:1990904">
    <property type="term" value="C:ribonucleoprotein complex"/>
    <property type="evidence" value="ECO:0007669"/>
    <property type="project" value="UniProtKB-KW"/>
</dbReference>
<dbReference type="Pfam" id="PF01781">
    <property type="entry name" value="Ribosomal_L38e"/>
    <property type="match status" value="1"/>
</dbReference>
<name>A0A5J5MKP8_MUNRE</name>
<dbReference type="InterPro" id="IPR038464">
    <property type="entry name" value="Ribosomal_eL38_sf"/>
</dbReference>
<evidence type="ECO:0000256" key="2">
    <source>
        <dbReference type="ARBA" id="ARBA00022980"/>
    </source>
</evidence>
<dbReference type="EMBL" id="VCEB01000003">
    <property type="protein sequence ID" value="KAB0380750.1"/>
    <property type="molecule type" value="Genomic_DNA"/>
</dbReference>
<evidence type="ECO:0000256" key="5">
    <source>
        <dbReference type="ARBA" id="ARBA00035338"/>
    </source>
</evidence>